<evidence type="ECO:0000313" key="7">
    <source>
        <dbReference type="Proteomes" id="UP000886874"/>
    </source>
</evidence>
<feature type="transmembrane region" description="Helical" evidence="3">
    <location>
        <begin position="12"/>
        <end position="30"/>
    </location>
</feature>
<dbReference type="InterPro" id="IPR003156">
    <property type="entry name" value="DHHA1_dom"/>
</dbReference>
<comment type="subcellular location">
    <subcellularLocation>
        <location evidence="1">Cell membrane</location>
    </subcellularLocation>
</comment>
<feature type="binding site" evidence="2">
    <location>
        <position position="360"/>
    </location>
    <ligand>
        <name>Mn(2+)</name>
        <dbReference type="ChEBI" id="CHEBI:29035"/>
        <label>1</label>
    </ligand>
</feature>
<evidence type="ECO:0000256" key="1">
    <source>
        <dbReference type="PIRNR" id="PIRNR026583"/>
    </source>
</evidence>
<evidence type="ECO:0000259" key="5">
    <source>
        <dbReference type="Pfam" id="PF02272"/>
    </source>
</evidence>
<feature type="binding site" evidence="2">
    <location>
        <position position="429"/>
    </location>
    <ligand>
        <name>Mn(2+)</name>
        <dbReference type="ChEBI" id="CHEBI:29035"/>
        <label>2</label>
    </ligand>
</feature>
<evidence type="ECO:0000256" key="2">
    <source>
        <dbReference type="PIRSR" id="PIRSR026583-50"/>
    </source>
</evidence>
<dbReference type="Pfam" id="PF24898">
    <property type="entry name" value="GGDEF_GdpP"/>
    <property type="match status" value="1"/>
</dbReference>
<dbReference type="Gene3D" id="3.30.450.20">
    <property type="entry name" value="PAS domain"/>
    <property type="match status" value="1"/>
</dbReference>
<feature type="domain" description="DDH" evidence="4">
    <location>
        <begin position="350"/>
        <end position="504"/>
    </location>
</feature>
<accession>A0A9D1CNE7</accession>
<dbReference type="Pfam" id="PF01368">
    <property type="entry name" value="DHH"/>
    <property type="match status" value="1"/>
</dbReference>
<feature type="binding site" evidence="2">
    <location>
        <position position="508"/>
    </location>
    <ligand>
        <name>Mn(2+)</name>
        <dbReference type="ChEBI" id="CHEBI:29035"/>
        <label>2</label>
    </ligand>
</feature>
<keyword evidence="1" id="KW-1003">Cell membrane</keyword>
<feature type="binding site" evidence="2">
    <location>
        <position position="429"/>
    </location>
    <ligand>
        <name>Mn(2+)</name>
        <dbReference type="ChEBI" id="CHEBI:29035"/>
        <label>1</label>
    </ligand>
</feature>
<dbReference type="GO" id="GO:0046872">
    <property type="term" value="F:metal ion binding"/>
    <property type="evidence" value="ECO:0007669"/>
    <property type="project" value="UniProtKB-KW"/>
</dbReference>
<feature type="binding site" evidence="2">
    <location>
        <position position="453"/>
    </location>
    <ligand>
        <name>Mn(2+)</name>
        <dbReference type="ChEBI" id="CHEBI:29035"/>
        <label>2</label>
    </ligand>
</feature>
<dbReference type="Gene3D" id="3.90.1640.10">
    <property type="entry name" value="inorganic pyrophosphatase (n-terminal core)"/>
    <property type="match status" value="1"/>
</dbReference>
<feature type="domain" description="DHHA1" evidence="5">
    <location>
        <begin position="565"/>
        <end position="654"/>
    </location>
</feature>
<dbReference type="PANTHER" id="PTHR47618">
    <property type="entry name" value="BIFUNCTIONAL OLIGORIBONUCLEASE AND PAP PHOSPHATASE NRNA"/>
    <property type="match status" value="1"/>
</dbReference>
<comment type="similarity">
    <text evidence="1">Belongs to the GdpP/PdeA phosphodiesterase family.</text>
</comment>
<evidence type="ECO:0000313" key="6">
    <source>
        <dbReference type="EMBL" id="HIQ69711.1"/>
    </source>
</evidence>
<dbReference type="GO" id="GO:0016787">
    <property type="term" value="F:hydrolase activity"/>
    <property type="evidence" value="ECO:0007669"/>
    <property type="project" value="UniProtKB-UniRule"/>
</dbReference>
<feature type="binding site" evidence="2">
    <location>
        <position position="356"/>
    </location>
    <ligand>
        <name>Mn(2+)</name>
        <dbReference type="ChEBI" id="CHEBI:29035"/>
        <label>1</label>
    </ligand>
</feature>
<keyword evidence="3" id="KW-0812">Transmembrane</keyword>
<name>A0A9D1CNE7_9FIRM</name>
<comment type="catalytic activity">
    <reaction evidence="1">
        <text>3',3'-c-di-AMP + H2O = 5'-O-phosphonoadenylyl-(3'-&gt;5')-adenosine + H(+)</text>
        <dbReference type="Rhea" id="RHEA:54420"/>
        <dbReference type="ChEBI" id="CHEBI:15377"/>
        <dbReference type="ChEBI" id="CHEBI:15378"/>
        <dbReference type="ChEBI" id="CHEBI:71500"/>
        <dbReference type="ChEBI" id="CHEBI:138171"/>
    </reaction>
</comment>
<dbReference type="SUPFAM" id="SSF64182">
    <property type="entry name" value="DHH phosphoesterases"/>
    <property type="match status" value="1"/>
</dbReference>
<keyword evidence="2" id="KW-0464">Manganese</keyword>
<dbReference type="GO" id="GO:0005886">
    <property type="term" value="C:plasma membrane"/>
    <property type="evidence" value="ECO:0007669"/>
    <property type="project" value="UniProtKB-SubCell"/>
</dbReference>
<keyword evidence="1 3" id="KW-0472">Membrane</keyword>
<dbReference type="Gene3D" id="3.10.310.30">
    <property type="match status" value="1"/>
</dbReference>
<dbReference type="EC" id="3.1.4.-" evidence="1"/>
<dbReference type="InterPro" id="IPR014528">
    <property type="entry name" value="GdpP/PdeA"/>
</dbReference>
<dbReference type="Proteomes" id="UP000886874">
    <property type="component" value="Unassembled WGS sequence"/>
</dbReference>
<dbReference type="EMBL" id="DVFN01000077">
    <property type="protein sequence ID" value="HIQ69711.1"/>
    <property type="molecule type" value="Genomic_DNA"/>
</dbReference>
<dbReference type="InterPro" id="IPR038763">
    <property type="entry name" value="DHH_sf"/>
</dbReference>
<reference evidence="6" key="1">
    <citation type="submission" date="2020-10" db="EMBL/GenBank/DDBJ databases">
        <authorList>
            <person name="Gilroy R."/>
        </authorList>
    </citation>
    <scope>NUCLEOTIDE SEQUENCE</scope>
    <source>
        <strain evidence="6">ChiSjej2B20-13462</strain>
    </source>
</reference>
<comment type="function">
    <text evidence="1">Has phosphodiesterase (PDE) activity against cyclic-di-AMP (c-di-AMP).</text>
</comment>
<dbReference type="Pfam" id="PF02272">
    <property type="entry name" value="DHHA1"/>
    <property type="match status" value="1"/>
</dbReference>
<gene>
    <name evidence="6" type="ORF">IAA67_05225</name>
</gene>
<dbReference type="PIRSF" id="PIRSF026583">
    <property type="entry name" value="YybT"/>
    <property type="match status" value="1"/>
</dbReference>
<keyword evidence="1" id="KW-0378">Hydrolase</keyword>
<evidence type="ECO:0000256" key="3">
    <source>
        <dbReference type="SAM" id="Phobius"/>
    </source>
</evidence>
<protein>
    <recommendedName>
        <fullName evidence="1">Cyclic-di-AMP phosphodiesterase</fullName>
        <ecNumber evidence="1">3.1.4.-</ecNumber>
    </recommendedName>
</protein>
<comment type="caution">
    <text evidence="6">The sequence shown here is derived from an EMBL/GenBank/DDBJ whole genome shotgun (WGS) entry which is preliminary data.</text>
</comment>
<dbReference type="AlphaFoldDB" id="A0A9D1CNE7"/>
<feature type="binding site" evidence="2">
    <location>
        <position position="362"/>
    </location>
    <ligand>
        <name>Mn(2+)</name>
        <dbReference type="ChEBI" id="CHEBI:29035"/>
        <label>2</label>
    </ligand>
</feature>
<dbReference type="PANTHER" id="PTHR47618:SF2">
    <property type="entry name" value="CYCLIC-DI-AMP PHOSPHODIESTERASE GDPP"/>
    <property type="match status" value="1"/>
</dbReference>
<keyword evidence="3" id="KW-1133">Transmembrane helix</keyword>
<dbReference type="InterPro" id="IPR001667">
    <property type="entry name" value="DDH_dom"/>
</dbReference>
<dbReference type="FunFam" id="3.90.1640.10:FF:000002">
    <property type="entry name" value="Cyclic-di-AMP phosphodiesterase"/>
    <property type="match status" value="1"/>
</dbReference>
<reference evidence="6" key="2">
    <citation type="journal article" date="2021" name="PeerJ">
        <title>Extensive microbial diversity within the chicken gut microbiome revealed by metagenomics and culture.</title>
        <authorList>
            <person name="Gilroy R."/>
            <person name="Ravi A."/>
            <person name="Getino M."/>
            <person name="Pursley I."/>
            <person name="Horton D.L."/>
            <person name="Alikhan N.F."/>
            <person name="Baker D."/>
            <person name="Gharbi K."/>
            <person name="Hall N."/>
            <person name="Watson M."/>
            <person name="Adriaenssens E.M."/>
            <person name="Foster-Nyarko E."/>
            <person name="Jarju S."/>
            <person name="Secka A."/>
            <person name="Antonio M."/>
            <person name="Oren A."/>
            <person name="Chaudhuri R.R."/>
            <person name="La Ragione R."/>
            <person name="Hildebrand F."/>
            <person name="Pallen M.J."/>
        </authorList>
    </citation>
    <scope>NUCLEOTIDE SEQUENCE</scope>
    <source>
        <strain evidence="6">ChiSjej2B20-13462</strain>
    </source>
</reference>
<proteinExistence type="inferred from homology"/>
<comment type="cofactor">
    <cofactor evidence="2">
        <name>Mn(2+)</name>
        <dbReference type="ChEBI" id="CHEBI:29035"/>
    </cofactor>
    <text evidence="2">For phosphodiesterase activity, probably binds 2 Mn(2+) per subunit.</text>
</comment>
<evidence type="ECO:0000259" key="4">
    <source>
        <dbReference type="Pfam" id="PF01368"/>
    </source>
</evidence>
<keyword evidence="2" id="KW-0479">Metal-binding</keyword>
<organism evidence="6 7">
    <name type="scientific">Candidatus Avoscillospira stercorigallinarum</name>
    <dbReference type="NCBI Taxonomy" id="2840708"/>
    <lineage>
        <taxon>Bacteria</taxon>
        <taxon>Bacillati</taxon>
        <taxon>Bacillota</taxon>
        <taxon>Clostridia</taxon>
        <taxon>Eubacteriales</taxon>
        <taxon>Oscillospiraceae</taxon>
        <taxon>Oscillospiraceae incertae sedis</taxon>
        <taxon>Candidatus Avoscillospira</taxon>
    </lineage>
</organism>
<dbReference type="GO" id="GO:0003676">
    <property type="term" value="F:nucleic acid binding"/>
    <property type="evidence" value="ECO:0007669"/>
    <property type="project" value="UniProtKB-UniRule"/>
</dbReference>
<dbReference type="InterPro" id="IPR051319">
    <property type="entry name" value="Oligoribo/pAp-PDE_c-di-AMP_PDE"/>
</dbReference>
<sequence length="659" mass="73437">MNKKLSRLLEPGMGLYFLVLLLFVGVAVWVKQYYVAGAELLVILLLFVHNRVASGRRKKALLHYIQSTTDSLGTAFKTGSPFPMAVIKMSDSEIIWGNASFYQISGLRDSFLHQKMEDVVPRFSTRWLTEGRTECPQDIELQGRRYRVYGNLIRSEDEHASLLLATLYLADMTEMFNVRDEYIRTRPIVTVILVDNYDELTNNLPDSAISSLDARINDRISSWCENLGGLLRKFERNRYLLIFESKDLPRLQEEKFSILDDIRAITNPSGVAATLSIGIGKDGSSFQENYAFANLSIEMALSRGGDQAVIKDRYNFNFFGGRTKETERRTKVKARVIASSLNELISQSSQVFIMGHRMADLDALGAAMGLVCICRKRTRPVHIVLDQEKNAAKALLTVLQDYPEYDNLFVSGEDALLAADSKTLLIVVDTNRPDQVESLALLESVNRVAVIDHHRRAADYIEQVVLNLHEPFASSASELVTEILQYAVEPKEIRIMEAQALLAGLVLDTKNFSVRTGSRTFEAAAFLRRAGADTVDVKKLFQNDLDDTIARYQIVQAARLYRNEIAIAALEYQATRTLVAQAADELLNIKGILTSFVLYQDGDRVVISARSIGEANVQVILEPLGGGGNAATAGAQVPGKSVREVLAELVASIDKFYEG</sequence>